<evidence type="ECO:0000259" key="11">
    <source>
        <dbReference type="PROSITE" id="PS51706"/>
    </source>
</evidence>
<dbReference type="PROSITE" id="PS51706">
    <property type="entry name" value="G_ENGB"/>
    <property type="match status" value="1"/>
</dbReference>
<evidence type="ECO:0000256" key="10">
    <source>
        <dbReference type="HAMAP-Rule" id="MF_00321"/>
    </source>
</evidence>
<dbReference type="HAMAP" id="MF_00321">
    <property type="entry name" value="GTPase_EngB"/>
    <property type="match status" value="1"/>
</dbReference>
<organism evidence="12 14">
    <name type="scientific">Pyrococcus kukulkanii</name>
    <dbReference type="NCBI Taxonomy" id="1609559"/>
    <lineage>
        <taxon>Archaea</taxon>
        <taxon>Methanobacteriati</taxon>
        <taxon>Methanobacteriota</taxon>
        <taxon>Thermococci</taxon>
        <taxon>Thermococcales</taxon>
        <taxon>Thermococcaceae</taxon>
        <taxon>Pyrococcus</taxon>
    </lineage>
</organism>
<evidence type="ECO:0000313" key="12">
    <source>
        <dbReference type="EMBL" id="AMM53122.1"/>
    </source>
</evidence>
<dbReference type="GO" id="GO:0005525">
    <property type="term" value="F:GTP binding"/>
    <property type="evidence" value="ECO:0007669"/>
    <property type="project" value="UniProtKB-UniRule"/>
</dbReference>
<dbReference type="PATRIC" id="fig|1609559.3.peg.81"/>
<dbReference type="RefSeq" id="WP_068319980.1">
    <property type="nucleotide sequence ID" value="NZ_CP010835.1"/>
</dbReference>
<keyword evidence="6" id="KW-0460">Magnesium</keyword>
<dbReference type="GO" id="GO:0046872">
    <property type="term" value="F:metal ion binding"/>
    <property type="evidence" value="ECO:0007669"/>
    <property type="project" value="UniProtKB-KW"/>
</dbReference>
<evidence type="ECO:0000256" key="3">
    <source>
        <dbReference type="ARBA" id="ARBA00022618"/>
    </source>
</evidence>
<reference evidence="13 15" key="3">
    <citation type="submission" date="2023-03" db="EMBL/GenBank/DDBJ databases">
        <title>Speciation in Pyrococcus: adaptation to high temperature as a mechanism.</title>
        <authorList>
            <person name="Gu J."/>
        </authorList>
    </citation>
    <scope>NUCLEOTIDE SEQUENCE [LARGE SCALE GENOMIC DNA]</scope>
    <source>
        <strain evidence="13 15">LMOA34</strain>
    </source>
</reference>
<evidence type="ECO:0000256" key="6">
    <source>
        <dbReference type="ARBA" id="ARBA00022842"/>
    </source>
</evidence>
<evidence type="ECO:0000313" key="15">
    <source>
        <dbReference type="Proteomes" id="UP001571980"/>
    </source>
</evidence>
<evidence type="ECO:0000256" key="9">
    <source>
        <dbReference type="ARBA" id="ARBA00023306"/>
    </source>
</evidence>
<reference evidence="12 14" key="2">
    <citation type="journal article" date="2016" name="Int. J. Syst. Evol. Microbiol.">
        <title>Pyrococcus kukulkanii sp. nov., a hyperthermophilic, piezophilic archaeon isolated from a deep-sea hydrothermal vent.</title>
        <authorList>
            <person name="Callac N."/>
            <person name="Oger P."/>
            <person name="Lesongeur F."/>
            <person name="Rattray J.E."/>
            <person name="Vannier P."/>
            <person name="Michoud G."/>
            <person name="Beauverger M."/>
            <person name="Gayet N."/>
            <person name="Rouxel O."/>
            <person name="Jebbar M."/>
            <person name="Godfroy A."/>
        </authorList>
    </citation>
    <scope>NUCLEOTIDE SEQUENCE [LARGE SCALE GENOMIC DNA]</scope>
    <source>
        <strain evidence="12 14">NCB100</strain>
    </source>
</reference>
<sequence length="192" mass="22144">MATIIFVGRSNVGKSTLIYQLTGKRVRRGKRPGVTRKIIEIEWKGHKIIDMPGFGFMAGLPKEAQERIKDKIVHFIEDNADKIDLAILVVDGKAAPEIIERWEKRGEIPIDVEFYQFLTELNIPTIVAVNKLDKIKNVQRTLYFLAEKFGVPWGKIDDVFVPISAKFGDNIDLLKRKINEKLRSKERQEQRE</sequence>
<keyword evidence="4" id="KW-0479">Metal-binding</keyword>
<dbReference type="InterPro" id="IPR019987">
    <property type="entry name" value="GTP-bd_ribosome_bio_YsxC"/>
</dbReference>
<dbReference type="Proteomes" id="UP001571980">
    <property type="component" value="Unassembled WGS sequence"/>
</dbReference>
<keyword evidence="9 10" id="KW-0131">Cell cycle</keyword>
<dbReference type="AlphaFoldDB" id="A0A127B6X2"/>
<name>A0A127B6X2_9EURY</name>
<gene>
    <name evidence="10 13" type="primary">engB</name>
    <name evidence="13" type="ORF">P8X34_04480</name>
    <name evidence="12" type="ORF">TQ32_00390</name>
</gene>
<comment type="function">
    <text evidence="10">Necessary for normal cell division and for the maintenance of normal septation.</text>
</comment>
<keyword evidence="3 10" id="KW-0132">Cell division</keyword>
<dbReference type="InterPro" id="IPR006073">
    <property type="entry name" value="GTP-bd"/>
</dbReference>
<feature type="domain" description="EngB-type G" evidence="11">
    <location>
        <begin position="1"/>
        <end position="184"/>
    </location>
</feature>
<dbReference type="SUPFAM" id="SSF52540">
    <property type="entry name" value="P-loop containing nucleoside triphosphate hydrolases"/>
    <property type="match status" value="1"/>
</dbReference>
<dbReference type="EMBL" id="JARRIG010000002">
    <property type="protein sequence ID" value="MFA4804000.1"/>
    <property type="molecule type" value="Genomic_DNA"/>
</dbReference>
<dbReference type="STRING" id="1609559.TQ32_00390"/>
<proteinExistence type="inferred from homology"/>
<dbReference type="InterPro" id="IPR027417">
    <property type="entry name" value="P-loop_NTPase"/>
</dbReference>
<dbReference type="PANTHER" id="PTHR11649">
    <property type="entry name" value="MSS1/TRME-RELATED GTP-BINDING PROTEIN"/>
    <property type="match status" value="1"/>
</dbReference>
<comment type="similarity">
    <text evidence="2 10">Belongs to the TRAFAC class TrmE-Era-EngA-EngB-Septin-like GTPase superfamily. EngB GTPase family.</text>
</comment>
<dbReference type="OrthoDB" id="65113at2157"/>
<keyword evidence="7 10" id="KW-0342">GTP-binding</keyword>
<dbReference type="EMBL" id="CP010835">
    <property type="protein sequence ID" value="AMM53122.1"/>
    <property type="molecule type" value="Genomic_DNA"/>
</dbReference>
<evidence type="ECO:0000256" key="7">
    <source>
        <dbReference type="ARBA" id="ARBA00023134"/>
    </source>
</evidence>
<dbReference type="Pfam" id="PF01926">
    <property type="entry name" value="MMR_HSR1"/>
    <property type="match status" value="1"/>
</dbReference>
<dbReference type="Proteomes" id="UP000070587">
    <property type="component" value="Chromosome"/>
</dbReference>
<dbReference type="CDD" id="cd01876">
    <property type="entry name" value="YihA_EngB"/>
    <property type="match status" value="1"/>
</dbReference>
<evidence type="ECO:0000256" key="8">
    <source>
        <dbReference type="ARBA" id="ARBA00023210"/>
    </source>
</evidence>
<dbReference type="PANTHER" id="PTHR11649:SF13">
    <property type="entry name" value="ENGB-TYPE G DOMAIN-CONTAINING PROTEIN"/>
    <property type="match status" value="1"/>
</dbReference>
<evidence type="ECO:0000256" key="1">
    <source>
        <dbReference type="ARBA" id="ARBA00001946"/>
    </source>
</evidence>
<keyword evidence="5 10" id="KW-0547">Nucleotide-binding</keyword>
<dbReference type="GO" id="GO:0051301">
    <property type="term" value="P:cell division"/>
    <property type="evidence" value="ECO:0007669"/>
    <property type="project" value="UniProtKB-KW"/>
</dbReference>
<dbReference type="InterPro" id="IPR005225">
    <property type="entry name" value="Small_GTP-bd"/>
</dbReference>
<dbReference type="InterPro" id="IPR030393">
    <property type="entry name" value="G_ENGB_dom"/>
</dbReference>
<comment type="cofactor">
    <cofactor evidence="1">
        <name>Mg(2+)</name>
        <dbReference type="ChEBI" id="CHEBI:18420"/>
    </cofactor>
</comment>
<reference evidence="14" key="1">
    <citation type="submission" date="2015-02" db="EMBL/GenBank/DDBJ databases">
        <title>Pyrococcus kukulkanii sp. nov., a novel hyperthermophilic archaeon isolated from a deep-sea hydrothermal vent at the Guaymas Basin.</title>
        <authorList>
            <person name="Oger P.M."/>
            <person name="Callac N."/>
            <person name="Jebbar M."/>
            <person name="Godfroy A."/>
        </authorList>
    </citation>
    <scope>NUCLEOTIDE SEQUENCE [LARGE SCALE GENOMIC DNA]</scope>
    <source>
        <strain evidence="14">NCB100</strain>
    </source>
</reference>
<dbReference type="NCBIfam" id="NF003255">
    <property type="entry name" value="PRK04213.1"/>
    <property type="match status" value="1"/>
</dbReference>
<accession>A0A127B6X2</accession>
<protein>
    <recommendedName>
        <fullName evidence="10">Probable GTP-binding protein EngB</fullName>
    </recommendedName>
</protein>
<keyword evidence="8 10" id="KW-0717">Septation</keyword>
<evidence type="ECO:0000313" key="14">
    <source>
        <dbReference type="Proteomes" id="UP000070587"/>
    </source>
</evidence>
<evidence type="ECO:0000256" key="2">
    <source>
        <dbReference type="ARBA" id="ARBA00009638"/>
    </source>
</evidence>
<dbReference type="GeneID" id="28490243"/>
<dbReference type="KEGG" id="pyc:TQ32_00390"/>
<dbReference type="PRINTS" id="PR00449">
    <property type="entry name" value="RASTRNSFRMNG"/>
</dbReference>
<dbReference type="NCBIfam" id="TIGR00231">
    <property type="entry name" value="small_GTP"/>
    <property type="match status" value="1"/>
</dbReference>
<dbReference type="Gene3D" id="3.40.50.300">
    <property type="entry name" value="P-loop containing nucleotide triphosphate hydrolases"/>
    <property type="match status" value="1"/>
</dbReference>
<evidence type="ECO:0000256" key="5">
    <source>
        <dbReference type="ARBA" id="ARBA00022741"/>
    </source>
</evidence>
<evidence type="ECO:0000256" key="4">
    <source>
        <dbReference type="ARBA" id="ARBA00022723"/>
    </source>
</evidence>
<keyword evidence="15" id="KW-1185">Reference proteome</keyword>
<evidence type="ECO:0000313" key="13">
    <source>
        <dbReference type="EMBL" id="MFA4804000.1"/>
    </source>
</evidence>